<name>A0ABN5HVB6_9ACTN</name>
<comment type="similarity">
    <text evidence="1">Belongs to the bacterial solute-binding protein 1 family.</text>
</comment>
<proteinExistence type="inferred from homology"/>
<gene>
    <name evidence="5" type="ORF">C4B68_03765</name>
</gene>
<dbReference type="Proteomes" id="UP000238413">
    <property type="component" value="Chromosome"/>
</dbReference>
<accession>A0ABN5HVB6</accession>
<keyword evidence="5" id="KW-0762">Sugar transport</keyword>
<dbReference type="InterPro" id="IPR006059">
    <property type="entry name" value="SBP"/>
</dbReference>
<evidence type="ECO:0000313" key="6">
    <source>
        <dbReference type="Proteomes" id="UP000238413"/>
    </source>
</evidence>
<dbReference type="RefSeq" id="WP_099501487.1">
    <property type="nucleotide sequence ID" value="NZ_CP026652.1"/>
</dbReference>
<dbReference type="PROSITE" id="PS51257">
    <property type="entry name" value="PROKAR_LIPOPROTEIN"/>
    <property type="match status" value="1"/>
</dbReference>
<keyword evidence="3" id="KW-0732">Signal</keyword>
<evidence type="ECO:0000256" key="4">
    <source>
        <dbReference type="SAM" id="MobiDB-lite"/>
    </source>
</evidence>
<sequence length="425" mass="45428">MRNRPRRARLLAVVCAAALLLTACGVLPEGGAGRRTVTVWLMKGSTSKEFLRRFTAEFERTHGDLRLDIRIQEWTGIGEKVQAALKQEDEGAPDVIEVGNTQVAQYVDGDGLSDLSLESLRDWGMNDWLPGLAEPGRFGSRQFGVPWYAANRVVIYREDLFAQAGIKEPPQTRDQWLADTERLNSSENQGIYLAGQDWYTLAGFIWDEGGDLATKASAGTWEGSLQTPAALRGMDFYRRLQALGDGPVNADEEHPPQAGEFAKGRVAQIVAVPGLVQAIERANPGLKGKLGFFPVPGPTAAEPCAVFTGGSDLVVPKNTDVRPGATAVVAALAGAKWQKDLARTMSYVPNKTTLASAVAGEKGVAAMAAGAAQGRATPATPQWAAVEADNPIKVYMTKVLTGSDPATEARRASASITRTLAGRAE</sequence>
<dbReference type="Gene3D" id="3.40.190.10">
    <property type="entry name" value="Periplasmic binding protein-like II"/>
    <property type="match status" value="2"/>
</dbReference>
<reference evidence="5 6" key="1">
    <citation type="submission" date="2018-02" db="EMBL/GenBank/DDBJ databases">
        <title>Complete genome sequence of Streptomyces dengpaensis, the producer of angucyclines.</title>
        <authorList>
            <person name="Yumei L."/>
        </authorList>
    </citation>
    <scope>NUCLEOTIDE SEQUENCE [LARGE SCALE GENOMIC DNA]</scope>
    <source>
        <strain evidence="5 6">XZHG99</strain>
    </source>
</reference>
<keyword evidence="6" id="KW-1185">Reference proteome</keyword>
<evidence type="ECO:0000256" key="2">
    <source>
        <dbReference type="ARBA" id="ARBA00022448"/>
    </source>
</evidence>
<organism evidence="5 6">
    <name type="scientific">Streptomyces dengpaensis</name>
    <dbReference type="NCBI Taxonomy" id="2049881"/>
    <lineage>
        <taxon>Bacteria</taxon>
        <taxon>Bacillati</taxon>
        <taxon>Actinomycetota</taxon>
        <taxon>Actinomycetes</taxon>
        <taxon>Kitasatosporales</taxon>
        <taxon>Streptomycetaceae</taxon>
        <taxon>Streptomyces</taxon>
    </lineage>
</organism>
<evidence type="ECO:0000313" key="5">
    <source>
        <dbReference type="EMBL" id="AVH55062.1"/>
    </source>
</evidence>
<dbReference type="PANTHER" id="PTHR30061">
    <property type="entry name" value="MALTOSE-BINDING PERIPLASMIC PROTEIN"/>
    <property type="match status" value="1"/>
</dbReference>
<dbReference type="PANTHER" id="PTHR30061:SF50">
    <property type="entry name" value="MALTOSE_MALTODEXTRIN-BINDING PERIPLASMIC PROTEIN"/>
    <property type="match status" value="1"/>
</dbReference>
<dbReference type="EMBL" id="CP026652">
    <property type="protein sequence ID" value="AVH55062.1"/>
    <property type="molecule type" value="Genomic_DNA"/>
</dbReference>
<protein>
    <submittedName>
        <fullName evidence="5">Sugar transporter</fullName>
    </submittedName>
</protein>
<dbReference type="SUPFAM" id="SSF53850">
    <property type="entry name" value="Periplasmic binding protein-like II"/>
    <property type="match status" value="1"/>
</dbReference>
<dbReference type="Pfam" id="PF01547">
    <property type="entry name" value="SBP_bac_1"/>
    <property type="match status" value="1"/>
</dbReference>
<keyword evidence="2" id="KW-0813">Transport</keyword>
<feature type="region of interest" description="Disordered" evidence="4">
    <location>
        <begin position="404"/>
        <end position="425"/>
    </location>
</feature>
<evidence type="ECO:0000256" key="3">
    <source>
        <dbReference type="ARBA" id="ARBA00022729"/>
    </source>
</evidence>
<evidence type="ECO:0000256" key="1">
    <source>
        <dbReference type="ARBA" id="ARBA00008520"/>
    </source>
</evidence>